<keyword evidence="1 3" id="KW-0238">DNA-binding</keyword>
<reference evidence="3 4" key="2">
    <citation type="submission" date="2009-02" db="EMBL/GenBank/DDBJ databases">
        <title>Draft genome sequence of Clostridium methylpentosum (DSM 5476).</title>
        <authorList>
            <person name="Sudarsanam P."/>
            <person name="Ley R."/>
            <person name="Guruge J."/>
            <person name="Turnbaugh P.J."/>
            <person name="Mahowald M."/>
            <person name="Liep D."/>
            <person name="Gordon J."/>
        </authorList>
    </citation>
    <scope>NUCLEOTIDE SEQUENCE [LARGE SCALE GENOMIC DNA]</scope>
    <source>
        <strain evidence="3 4">DSM 5476</strain>
    </source>
</reference>
<gene>
    <name evidence="3" type="ORF">CLOSTMETH_01267</name>
</gene>
<accession>C0EBP9</accession>
<dbReference type="Pfam" id="PF01381">
    <property type="entry name" value="HTH_3"/>
    <property type="match status" value="1"/>
</dbReference>
<protein>
    <submittedName>
        <fullName evidence="3">DNA-binding helix-turn-helix protein</fullName>
    </submittedName>
</protein>
<dbReference type="AlphaFoldDB" id="C0EBP9"/>
<dbReference type="InterPro" id="IPR010982">
    <property type="entry name" value="Lambda_DNA-bd_dom_sf"/>
</dbReference>
<dbReference type="Proteomes" id="UP000003340">
    <property type="component" value="Unassembled WGS sequence"/>
</dbReference>
<dbReference type="eggNOG" id="COG1396">
    <property type="taxonomic scope" value="Bacteria"/>
</dbReference>
<evidence type="ECO:0000256" key="1">
    <source>
        <dbReference type="ARBA" id="ARBA00023125"/>
    </source>
</evidence>
<dbReference type="EMBL" id="ACEC01000044">
    <property type="protein sequence ID" value="EEG31103.1"/>
    <property type="molecule type" value="Genomic_DNA"/>
</dbReference>
<evidence type="ECO:0000313" key="4">
    <source>
        <dbReference type="Proteomes" id="UP000003340"/>
    </source>
</evidence>
<reference evidence="3 4" key="1">
    <citation type="submission" date="2009-01" db="EMBL/GenBank/DDBJ databases">
        <authorList>
            <person name="Fulton L."/>
            <person name="Clifton S."/>
            <person name="Fulton B."/>
            <person name="Xu J."/>
            <person name="Minx P."/>
            <person name="Pepin K.H."/>
            <person name="Johnson M."/>
            <person name="Bhonagiri V."/>
            <person name="Nash W.E."/>
            <person name="Mardis E.R."/>
            <person name="Wilson R.K."/>
        </authorList>
    </citation>
    <scope>NUCLEOTIDE SEQUENCE [LARGE SCALE GENOMIC DNA]</scope>
    <source>
        <strain evidence="3 4">DSM 5476</strain>
    </source>
</reference>
<keyword evidence="4" id="KW-1185">Reference proteome</keyword>
<organism evidence="3 4">
    <name type="scientific">[Clostridium] methylpentosum DSM 5476</name>
    <dbReference type="NCBI Taxonomy" id="537013"/>
    <lineage>
        <taxon>Bacteria</taxon>
        <taxon>Bacillati</taxon>
        <taxon>Bacillota</taxon>
        <taxon>Clostridia</taxon>
        <taxon>Eubacteriales</taxon>
        <taxon>Oscillospiraceae</taxon>
        <taxon>Oscillospiraceae incertae sedis</taxon>
    </lineage>
</organism>
<dbReference type="Gene3D" id="1.10.260.40">
    <property type="entry name" value="lambda repressor-like DNA-binding domains"/>
    <property type="match status" value="1"/>
</dbReference>
<dbReference type="CDD" id="cd00093">
    <property type="entry name" value="HTH_XRE"/>
    <property type="match status" value="1"/>
</dbReference>
<dbReference type="PANTHER" id="PTHR46558">
    <property type="entry name" value="TRACRIPTIONAL REGULATORY PROTEIN-RELATED-RELATED"/>
    <property type="match status" value="1"/>
</dbReference>
<feature type="domain" description="HTH cro/C1-type" evidence="2">
    <location>
        <begin position="5"/>
        <end position="59"/>
    </location>
</feature>
<dbReference type="PANTHER" id="PTHR46558:SF13">
    <property type="entry name" value="HTH-TYPE TRANSCRIPTIONAL REGULATOR IMMR"/>
    <property type="match status" value="1"/>
</dbReference>
<dbReference type="GO" id="GO:0003677">
    <property type="term" value="F:DNA binding"/>
    <property type="evidence" value="ECO:0007669"/>
    <property type="project" value="UniProtKB-KW"/>
</dbReference>
<dbReference type="InterPro" id="IPR001387">
    <property type="entry name" value="Cro/C1-type_HTH"/>
</dbReference>
<evidence type="ECO:0000259" key="2">
    <source>
        <dbReference type="PROSITE" id="PS50943"/>
    </source>
</evidence>
<dbReference type="SMART" id="SM00530">
    <property type="entry name" value="HTH_XRE"/>
    <property type="match status" value="1"/>
</dbReference>
<comment type="caution">
    <text evidence="3">The sequence shown here is derived from an EMBL/GenBank/DDBJ whole genome shotgun (WGS) entry which is preliminary data.</text>
</comment>
<dbReference type="SUPFAM" id="SSF47413">
    <property type="entry name" value="lambda repressor-like DNA-binding domains"/>
    <property type="match status" value="1"/>
</dbReference>
<evidence type="ECO:0000313" key="3">
    <source>
        <dbReference type="EMBL" id="EEG31103.1"/>
    </source>
</evidence>
<sequence length="70" mass="8186">MYHRIKELRLSKGLTQKRLAEILHVSQATYSKYETGERDLTAAALLRLARFYQTSTDFILDKTDHPDSWS</sequence>
<dbReference type="STRING" id="537013.CLOSTMETH_01267"/>
<dbReference type="PROSITE" id="PS50943">
    <property type="entry name" value="HTH_CROC1"/>
    <property type="match status" value="1"/>
</dbReference>
<name>C0EBP9_9FIRM</name>
<proteinExistence type="predicted"/>
<dbReference type="HOGENOM" id="CLU_066192_62_4_9"/>